<evidence type="ECO:0000259" key="10">
    <source>
        <dbReference type="Pfam" id="PF04136"/>
    </source>
</evidence>
<evidence type="ECO:0000256" key="1">
    <source>
        <dbReference type="ARBA" id="ARBA00004395"/>
    </source>
</evidence>
<dbReference type="AlphaFoldDB" id="A0A316YNM1"/>
<evidence type="ECO:0000256" key="8">
    <source>
        <dbReference type="ARBA" id="ARBA00031339"/>
    </source>
</evidence>
<keyword evidence="5" id="KW-0653">Protein transport</keyword>
<evidence type="ECO:0000313" key="13">
    <source>
        <dbReference type="Proteomes" id="UP000245768"/>
    </source>
</evidence>
<feature type="domain" description="Conserved oligomeric Golgi complex subunit 3 C-terminal" evidence="11">
    <location>
        <begin position="378"/>
        <end position="748"/>
    </location>
</feature>
<feature type="region of interest" description="Disordered" evidence="9">
    <location>
        <begin position="879"/>
        <end position="933"/>
    </location>
</feature>
<dbReference type="Pfam" id="PF20671">
    <property type="entry name" value="COG3_C"/>
    <property type="match status" value="1"/>
</dbReference>
<dbReference type="RefSeq" id="XP_025377456.1">
    <property type="nucleotide sequence ID" value="XM_025524999.1"/>
</dbReference>
<evidence type="ECO:0000259" key="11">
    <source>
        <dbReference type="Pfam" id="PF20671"/>
    </source>
</evidence>
<feature type="compositionally biased region" description="Polar residues" evidence="9">
    <location>
        <begin position="66"/>
        <end position="81"/>
    </location>
</feature>
<sequence>MASTSMMVHLDRWVSTQAPLNEEEKASVNLLSDFIASPAHASTSTSAPLPREEARAGVAKDDVASGSGTFEPSRADTASSAAVSDPLLPVAPLSDAPSYLSWFAKQQALITSSTESAHVKQLQAMTRAADEADALLDQLEAARIHIAELRAGAKYVQEGSEGLREEAETMVERIDHLSQLAEALAVRLSYFAILPASTSFLSSPSLSLALSPDFLFTLDRLDVALAFVRAHPHYRDAALYKMRFEHCVVRAGTLIRMYAVGRWKDLAYEVSNKLKEWDKARHSKGKEKERSGDDDRVLMLFAEPIIYSLLWDRYEEEFPQLRPLLFELEKRSAPDGAPASTDLTSSPDAAVQGSQDTGPMDEKSLLADYSATESREEEQVDEGPQGKEEEGMEAFKSPEFASLLSECRTAYFDGRRSLLLGMVSDCVARLEIAVQSQGDAGPLANPISSSASSPRTTATAAFVKRGLSFCRALCETEKSLYARFFALTGHGSSSKDLQTYFEQLCSPFHDRIRPRLSKETSLAPLAELSLALLEGGEALAAPSDPVFTPIASVLLNDVQTRLIAKARTMAVGSEIGAYTAKDSDLDYPAKLNAKAHKRAQSSIGGAGLLEAAAAAEAGVPGFRRFDAGTPASRLGATSGVRLFASPPGPIVMTWYPPLARTLSLLSNLNEAVTTATFVQIATVVIEGCRGSIVAAAETMQSGGSGGSSGGFAGARIGVSGRMDPPLFALRHLFLLAEMAASVQLRATRAGDTLADRRAQAMGVATAGLEASSASRAIDFAMVVDALNSLWTSTSSVVFAPRSFIGLARGGEPSTKMNAATAAAVADTPKDNETKVTESSGDKEETQLQKDIQSASSQFVDVVAQGVVLPLRVYMDQSSRRGSRASISKASGQPALASMSSPPAPQAQIDPASPPTPLKSPPMPCSAPISTSPASSKVVNRARAAHQAFETCAQNNLMEAVGALKLYLEDERAIKSLAEPVINKILDVYAVFGEHVRASSGDADLTWLLDMQTTRVKLTALLLES</sequence>
<keyword evidence="13" id="KW-1185">Reference proteome</keyword>
<feature type="region of interest" description="Disordered" evidence="9">
    <location>
        <begin position="822"/>
        <end position="846"/>
    </location>
</feature>
<dbReference type="InParanoid" id="A0A316YNM1"/>
<evidence type="ECO:0000256" key="5">
    <source>
        <dbReference type="ARBA" id="ARBA00022927"/>
    </source>
</evidence>
<dbReference type="PANTHER" id="PTHR13302:SF8">
    <property type="entry name" value="CONSERVED OLIGOMERIC GOLGI COMPLEX SUBUNIT 3"/>
    <property type="match status" value="1"/>
</dbReference>
<keyword evidence="6" id="KW-0333">Golgi apparatus</keyword>
<organism evidence="12 13">
    <name type="scientific">Acaromyces ingoldii</name>
    <dbReference type="NCBI Taxonomy" id="215250"/>
    <lineage>
        <taxon>Eukaryota</taxon>
        <taxon>Fungi</taxon>
        <taxon>Dikarya</taxon>
        <taxon>Basidiomycota</taxon>
        <taxon>Ustilaginomycotina</taxon>
        <taxon>Exobasidiomycetes</taxon>
        <taxon>Exobasidiales</taxon>
        <taxon>Cryptobasidiaceae</taxon>
        <taxon>Acaromyces</taxon>
    </lineage>
</organism>
<protein>
    <recommendedName>
        <fullName evidence="3">Conserved oligomeric Golgi complex subunit 3</fullName>
    </recommendedName>
    <alternativeName>
        <fullName evidence="8">Component of oligomeric Golgi complex 3</fullName>
    </alternativeName>
</protein>
<reference evidence="12" key="1">
    <citation type="journal article" date="2018" name="Mol. Biol. Evol.">
        <title>Broad Genomic Sampling Reveals a Smut Pathogenic Ancestry of the Fungal Clade Ustilaginomycotina.</title>
        <authorList>
            <person name="Kijpornyongpan T."/>
            <person name="Mondo S.J."/>
            <person name="Barry K."/>
            <person name="Sandor L."/>
            <person name="Lee J."/>
            <person name="Lipzen A."/>
            <person name="Pangilinan J."/>
            <person name="LaButti K."/>
            <person name="Hainaut M."/>
            <person name="Henrissat B."/>
            <person name="Grigoriev I.V."/>
            <person name="Spatafora J.W."/>
            <person name="Aime M.C."/>
        </authorList>
    </citation>
    <scope>NUCLEOTIDE SEQUENCE [LARGE SCALE GENOMIC DNA]</scope>
    <source>
        <strain evidence="12">MCA 4198</strain>
    </source>
</reference>
<dbReference type="GO" id="GO:0000139">
    <property type="term" value="C:Golgi membrane"/>
    <property type="evidence" value="ECO:0007669"/>
    <property type="project" value="UniProtKB-SubCell"/>
</dbReference>
<feature type="compositionally biased region" description="Pro residues" evidence="9">
    <location>
        <begin position="911"/>
        <end position="924"/>
    </location>
</feature>
<dbReference type="STRING" id="215250.A0A316YNM1"/>
<dbReference type="InterPro" id="IPR048685">
    <property type="entry name" value="COG3_C"/>
</dbReference>
<evidence type="ECO:0000256" key="2">
    <source>
        <dbReference type="ARBA" id="ARBA00009936"/>
    </source>
</evidence>
<feature type="region of interest" description="Disordered" evidence="9">
    <location>
        <begin position="333"/>
        <end position="392"/>
    </location>
</feature>
<evidence type="ECO:0000256" key="9">
    <source>
        <dbReference type="SAM" id="MobiDB-lite"/>
    </source>
</evidence>
<dbReference type="PANTHER" id="PTHR13302">
    <property type="entry name" value="CONSERVED OLIGOMERIC GOLGI COMPLEX COMPONENT 3"/>
    <property type="match status" value="1"/>
</dbReference>
<feature type="domain" description="Conserved oligomeric Golgi complex subunit 3 N-terminal" evidence="10">
    <location>
        <begin position="123"/>
        <end position="261"/>
    </location>
</feature>
<dbReference type="OrthoDB" id="296793at2759"/>
<evidence type="ECO:0000256" key="4">
    <source>
        <dbReference type="ARBA" id="ARBA00022448"/>
    </source>
</evidence>
<proteinExistence type="inferred from homology"/>
<keyword evidence="4" id="KW-0813">Transport</keyword>
<gene>
    <name evidence="12" type="ORF">FA10DRAFT_301529</name>
</gene>
<dbReference type="InterPro" id="IPR048320">
    <property type="entry name" value="COG3_N"/>
</dbReference>
<name>A0A316YNM1_9BASI</name>
<feature type="region of interest" description="Disordered" evidence="9">
    <location>
        <begin position="40"/>
        <end position="81"/>
    </location>
</feature>
<evidence type="ECO:0000256" key="7">
    <source>
        <dbReference type="ARBA" id="ARBA00023136"/>
    </source>
</evidence>
<accession>A0A316YNM1</accession>
<dbReference type="GO" id="GO:0017119">
    <property type="term" value="C:Golgi transport complex"/>
    <property type="evidence" value="ECO:0007669"/>
    <property type="project" value="TreeGrafter"/>
</dbReference>
<dbReference type="GO" id="GO:0007030">
    <property type="term" value="P:Golgi organization"/>
    <property type="evidence" value="ECO:0007669"/>
    <property type="project" value="TreeGrafter"/>
</dbReference>
<comment type="similarity">
    <text evidence="2">Belongs to the COG3 family.</text>
</comment>
<dbReference type="Pfam" id="PF04136">
    <property type="entry name" value="COG3_N"/>
    <property type="match status" value="1"/>
</dbReference>
<evidence type="ECO:0000313" key="12">
    <source>
        <dbReference type="EMBL" id="PWN90258.1"/>
    </source>
</evidence>
<dbReference type="GO" id="GO:0005801">
    <property type="term" value="C:cis-Golgi network"/>
    <property type="evidence" value="ECO:0007669"/>
    <property type="project" value="InterPro"/>
</dbReference>
<dbReference type="GO" id="GO:0006886">
    <property type="term" value="P:intracellular protein transport"/>
    <property type="evidence" value="ECO:0007669"/>
    <property type="project" value="InterPro"/>
</dbReference>
<dbReference type="GeneID" id="37046915"/>
<feature type="compositionally biased region" description="Polar residues" evidence="9">
    <location>
        <begin position="341"/>
        <end position="357"/>
    </location>
</feature>
<evidence type="ECO:0000256" key="6">
    <source>
        <dbReference type="ARBA" id="ARBA00023034"/>
    </source>
</evidence>
<keyword evidence="7" id="KW-0472">Membrane</keyword>
<dbReference type="Proteomes" id="UP000245768">
    <property type="component" value="Unassembled WGS sequence"/>
</dbReference>
<comment type="subcellular location">
    <subcellularLocation>
        <location evidence="1">Golgi apparatus membrane</location>
        <topology evidence="1">Peripheral membrane protein</topology>
    </subcellularLocation>
</comment>
<dbReference type="EMBL" id="KZ819636">
    <property type="protein sequence ID" value="PWN90258.1"/>
    <property type="molecule type" value="Genomic_DNA"/>
</dbReference>
<evidence type="ECO:0000256" key="3">
    <source>
        <dbReference type="ARBA" id="ARBA00020976"/>
    </source>
</evidence>
<dbReference type="GO" id="GO:0006891">
    <property type="term" value="P:intra-Golgi vesicle-mediated transport"/>
    <property type="evidence" value="ECO:0007669"/>
    <property type="project" value="TreeGrafter"/>
</dbReference>
<dbReference type="InterPro" id="IPR007265">
    <property type="entry name" value="COG_su3"/>
</dbReference>
<feature type="compositionally biased region" description="Basic and acidic residues" evidence="9">
    <location>
        <begin position="827"/>
        <end position="846"/>
    </location>
</feature>
<feature type="compositionally biased region" description="Basic and acidic residues" evidence="9">
    <location>
        <begin position="50"/>
        <end position="63"/>
    </location>
</feature>